<keyword evidence="2" id="KW-0597">Phosphoprotein</keyword>
<protein>
    <submittedName>
        <fullName evidence="4">Hpt domain-containing protein</fullName>
    </submittedName>
</protein>
<dbReference type="InterPro" id="IPR008207">
    <property type="entry name" value="Sig_transdc_His_kin_Hpt_dom"/>
</dbReference>
<name>A0A4Y9SWT3_9BURK</name>
<sequence>MRPGRAPRADAGIDPAAIDVAAGIERMMGDRSMFIRLLARFRSNYLSASGSIRAALAADNVQAAERLAHTLKGAAGMIEANELQQRAFLLEQSLRAPREGCQRELDLMDAELARVMREVDTILASAESTSEASCPAPAPSGEVLARLRALLDTGDGAAVELVGEARAALVQMLGAARTNEVAASINEFDYERALRLLDGNANAR</sequence>
<dbReference type="Proteomes" id="UP000297258">
    <property type="component" value="Unassembled WGS sequence"/>
</dbReference>
<dbReference type="GO" id="GO:0000160">
    <property type="term" value="P:phosphorelay signal transduction system"/>
    <property type="evidence" value="ECO:0007669"/>
    <property type="project" value="UniProtKB-KW"/>
</dbReference>
<reference evidence="4 5" key="1">
    <citation type="submission" date="2019-03" db="EMBL/GenBank/DDBJ databases">
        <title>Draft genome of Massilia hortus sp. nov., a novel bacterial species of the Oxalobacteraceae family.</title>
        <authorList>
            <person name="Peta V."/>
            <person name="Raths R."/>
            <person name="Bucking H."/>
        </authorList>
    </citation>
    <scope>NUCLEOTIDE SEQUENCE [LARGE SCALE GENOMIC DNA]</scope>
    <source>
        <strain evidence="4 5">ONC3</strain>
    </source>
</reference>
<proteinExistence type="predicted"/>
<dbReference type="Gene3D" id="1.20.120.160">
    <property type="entry name" value="HPT domain"/>
    <property type="match status" value="1"/>
</dbReference>
<gene>
    <name evidence="4" type="ORF">E4O92_14645</name>
</gene>
<organism evidence="4 5">
    <name type="scientific">Massilia horti</name>
    <dbReference type="NCBI Taxonomy" id="2562153"/>
    <lineage>
        <taxon>Bacteria</taxon>
        <taxon>Pseudomonadati</taxon>
        <taxon>Pseudomonadota</taxon>
        <taxon>Betaproteobacteria</taxon>
        <taxon>Burkholderiales</taxon>
        <taxon>Oxalobacteraceae</taxon>
        <taxon>Telluria group</taxon>
        <taxon>Massilia</taxon>
    </lineage>
</organism>
<dbReference type="RefSeq" id="WP_135190473.1">
    <property type="nucleotide sequence ID" value="NZ_SPUM01000100.1"/>
</dbReference>
<dbReference type="CDD" id="cd00088">
    <property type="entry name" value="HPT"/>
    <property type="match status" value="1"/>
</dbReference>
<feature type="domain" description="HPt" evidence="3">
    <location>
        <begin position="30"/>
        <end position="133"/>
    </location>
</feature>
<accession>A0A4Y9SWT3</accession>
<dbReference type="EMBL" id="SPUM01000100">
    <property type="protein sequence ID" value="TFW31136.1"/>
    <property type="molecule type" value="Genomic_DNA"/>
</dbReference>
<dbReference type="GO" id="GO:0004672">
    <property type="term" value="F:protein kinase activity"/>
    <property type="evidence" value="ECO:0007669"/>
    <property type="project" value="UniProtKB-ARBA"/>
</dbReference>
<dbReference type="PROSITE" id="PS50894">
    <property type="entry name" value="HPT"/>
    <property type="match status" value="1"/>
</dbReference>
<dbReference type="SUPFAM" id="SSF47226">
    <property type="entry name" value="Histidine-containing phosphotransfer domain, HPT domain"/>
    <property type="match status" value="1"/>
</dbReference>
<evidence type="ECO:0000313" key="5">
    <source>
        <dbReference type="Proteomes" id="UP000297258"/>
    </source>
</evidence>
<keyword evidence="1" id="KW-0902">Two-component regulatory system</keyword>
<evidence type="ECO:0000313" key="4">
    <source>
        <dbReference type="EMBL" id="TFW31136.1"/>
    </source>
</evidence>
<keyword evidence="5" id="KW-1185">Reference proteome</keyword>
<evidence type="ECO:0000256" key="2">
    <source>
        <dbReference type="PROSITE-ProRule" id="PRU00110"/>
    </source>
</evidence>
<dbReference type="InterPro" id="IPR036641">
    <property type="entry name" value="HPT_dom_sf"/>
</dbReference>
<comment type="caution">
    <text evidence="4">The sequence shown here is derived from an EMBL/GenBank/DDBJ whole genome shotgun (WGS) entry which is preliminary data.</text>
</comment>
<dbReference type="AlphaFoldDB" id="A0A4Y9SWT3"/>
<dbReference type="OrthoDB" id="8757919at2"/>
<dbReference type="Pfam" id="PF01627">
    <property type="entry name" value="Hpt"/>
    <property type="match status" value="1"/>
</dbReference>
<evidence type="ECO:0000259" key="3">
    <source>
        <dbReference type="PROSITE" id="PS50894"/>
    </source>
</evidence>
<evidence type="ECO:0000256" key="1">
    <source>
        <dbReference type="ARBA" id="ARBA00023012"/>
    </source>
</evidence>
<feature type="modified residue" description="Phosphohistidine" evidence="2">
    <location>
        <position position="69"/>
    </location>
</feature>